<dbReference type="InterPro" id="IPR015024">
    <property type="entry name" value="PoNi_N"/>
</dbReference>
<dbReference type="Gene3D" id="1.10.3920.10">
    <property type="entry name" value="PA2201 C-terminal domain-like"/>
    <property type="match status" value="1"/>
</dbReference>
<dbReference type="Proteomes" id="UP000530060">
    <property type="component" value="Unassembled WGS sequence"/>
</dbReference>
<evidence type="ECO:0000313" key="3">
    <source>
        <dbReference type="EMBL" id="CAD0001367.1"/>
    </source>
</evidence>
<evidence type="ECO:0000259" key="2">
    <source>
        <dbReference type="Pfam" id="PF08929"/>
    </source>
</evidence>
<organism evidence="3 4">
    <name type="scientific">Flavobacterium salmonis</name>
    <dbReference type="NCBI Taxonomy" id="2654844"/>
    <lineage>
        <taxon>Bacteria</taxon>
        <taxon>Pseudomonadati</taxon>
        <taxon>Bacteroidota</taxon>
        <taxon>Flavobacteriia</taxon>
        <taxon>Flavobacteriales</taxon>
        <taxon>Flavobacteriaceae</taxon>
        <taxon>Flavobacterium</taxon>
    </lineage>
</organism>
<proteinExistence type="predicted"/>
<dbReference type="SUPFAM" id="SSF140731">
    <property type="entry name" value="PA2201 C-terminal domain-like"/>
    <property type="match status" value="1"/>
</dbReference>
<dbReference type="RefSeq" id="WP_180907829.1">
    <property type="nucleotide sequence ID" value="NZ_CAIJDP010000057.1"/>
</dbReference>
<dbReference type="Pfam" id="PF08928">
    <property type="entry name" value="PoNi_N"/>
    <property type="match status" value="1"/>
</dbReference>
<gene>
    <name evidence="3" type="ORF">FLAT13_00514</name>
</gene>
<sequence length="256" mass="30473">MRDKLKDKDYFESFINNEYQSIEKRINKLKIGEIKEDRIQSVKKAMTYSYLQIIGAKYSLGIRSFEEMKNDLCNGIQLLNECMVNNNGKFYNPKKNEYLDQYYLHIYQEILQYLSLAYLLDIPETNFKVLINIIDRDKINNDLYEFFIKSRFPDFEQKRIEHYNPEKSVVVPVYNKLDKAAKESNKDVSSKLVNQFLEKDYYHKDMNSYNSHKSKANIYSGYWSFEAAAVVKILSLDDSSFANNQYYPKDLVHFNN</sequence>
<protein>
    <recommendedName>
        <fullName evidence="5">PoNi C-terminal domain-containing protein</fullName>
    </recommendedName>
</protein>
<dbReference type="EMBL" id="CAIJDP010000057">
    <property type="protein sequence ID" value="CAD0001367.1"/>
    <property type="molecule type" value="Genomic_DNA"/>
</dbReference>
<dbReference type="InterPro" id="IPR015025">
    <property type="entry name" value="PoNi_C"/>
</dbReference>
<accession>A0A6V6YPF1</accession>
<dbReference type="AlphaFoldDB" id="A0A6V6YPF1"/>
<feature type="domain" description="PoNi N-terminal" evidence="1">
    <location>
        <begin position="2"/>
        <end position="131"/>
    </location>
</feature>
<comment type="caution">
    <text evidence="3">The sequence shown here is derived from an EMBL/GenBank/DDBJ whole genome shotgun (WGS) entry which is preliminary data.</text>
</comment>
<evidence type="ECO:0000313" key="4">
    <source>
        <dbReference type="Proteomes" id="UP000530060"/>
    </source>
</evidence>
<dbReference type="Pfam" id="PF08929">
    <property type="entry name" value="PoNi_C"/>
    <property type="match status" value="1"/>
</dbReference>
<evidence type="ECO:0008006" key="5">
    <source>
        <dbReference type="Google" id="ProtNLM"/>
    </source>
</evidence>
<evidence type="ECO:0000259" key="1">
    <source>
        <dbReference type="Pfam" id="PF08928"/>
    </source>
</evidence>
<feature type="domain" description="PoNi C-terminal" evidence="2">
    <location>
        <begin position="166"/>
        <end position="251"/>
    </location>
</feature>
<keyword evidence="4" id="KW-1185">Reference proteome</keyword>
<dbReference type="InterPro" id="IPR028983">
    <property type="entry name" value="PA2201-like_C"/>
</dbReference>
<reference evidence="3 4" key="1">
    <citation type="submission" date="2020-06" db="EMBL/GenBank/DDBJ databases">
        <authorList>
            <person name="Criscuolo A."/>
        </authorList>
    </citation>
    <scope>NUCLEOTIDE SEQUENCE [LARGE SCALE GENOMIC DNA]</scope>
    <source>
        <strain evidence="4">CIP 111411</strain>
    </source>
</reference>
<name>A0A6V6YPF1_9FLAO</name>